<dbReference type="EMBL" id="CM023481">
    <property type="protein sequence ID" value="KAH6948501.1"/>
    <property type="molecule type" value="Genomic_DNA"/>
</dbReference>
<keyword evidence="2" id="KW-1185">Reference proteome</keyword>
<dbReference type="Proteomes" id="UP000821845">
    <property type="component" value="Chromosome 1"/>
</dbReference>
<gene>
    <name evidence="1" type="ORF">HPB50_024938</name>
</gene>
<protein>
    <submittedName>
        <fullName evidence="1">Uncharacterized protein</fullName>
    </submittedName>
</protein>
<evidence type="ECO:0000313" key="2">
    <source>
        <dbReference type="Proteomes" id="UP000821845"/>
    </source>
</evidence>
<name>A0ACB7TQU4_HYAAI</name>
<proteinExistence type="predicted"/>
<accession>A0ACB7TQU4</accession>
<comment type="caution">
    <text evidence="1">The sequence shown here is derived from an EMBL/GenBank/DDBJ whole genome shotgun (WGS) entry which is preliminary data.</text>
</comment>
<reference evidence="1" key="1">
    <citation type="submission" date="2020-05" db="EMBL/GenBank/DDBJ databases">
        <title>Large-scale comparative analyses of tick genomes elucidate their genetic diversity and vector capacities.</title>
        <authorList>
            <person name="Jia N."/>
            <person name="Wang J."/>
            <person name="Shi W."/>
            <person name="Du L."/>
            <person name="Sun Y."/>
            <person name="Zhan W."/>
            <person name="Jiang J."/>
            <person name="Wang Q."/>
            <person name="Zhang B."/>
            <person name="Ji P."/>
            <person name="Sakyi L.B."/>
            <person name="Cui X."/>
            <person name="Yuan T."/>
            <person name="Jiang B."/>
            <person name="Yang W."/>
            <person name="Lam T.T.-Y."/>
            <person name="Chang Q."/>
            <person name="Ding S."/>
            <person name="Wang X."/>
            <person name="Zhu J."/>
            <person name="Ruan X."/>
            <person name="Zhao L."/>
            <person name="Wei J."/>
            <person name="Que T."/>
            <person name="Du C."/>
            <person name="Cheng J."/>
            <person name="Dai P."/>
            <person name="Han X."/>
            <person name="Huang E."/>
            <person name="Gao Y."/>
            <person name="Liu J."/>
            <person name="Shao H."/>
            <person name="Ye R."/>
            <person name="Li L."/>
            <person name="Wei W."/>
            <person name="Wang X."/>
            <person name="Wang C."/>
            <person name="Yang T."/>
            <person name="Huo Q."/>
            <person name="Li W."/>
            <person name="Guo W."/>
            <person name="Chen H."/>
            <person name="Zhou L."/>
            <person name="Ni X."/>
            <person name="Tian J."/>
            <person name="Zhou Y."/>
            <person name="Sheng Y."/>
            <person name="Liu T."/>
            <person name="Pan Y."/>
            <person name="Xia L."/>
            <person name="Li J."/>
            <person name="Zhao F."/>
            <person name="Cao W."/>
        </authorList>
    </citation>
    <scope>NUCLEOTIDE SEQUENCE</scope>
    <source>
        <strain evidence="1">Hyas-2018</strain>
    </source>
</reference>
<organism evidence="1 2">
    <name type="scientific">Hyalomma asiaticum</name>
    <name type="common">Tick</name>
    <dbReference type="NCBI Taxonomy" id="266040"/>
    <lineage>
        <taxon>Eukaryota</taxon>
        <taxon>Metazoa</taxon>
        <taxon>Ecdysozoa</taxon>
        <taxon>Arthropoda</taxon>
        <taxon>Chelicerata</taxon>
        <taxon>Arachnida</taxon>
        <taxon>Acari</taxon>
        <taxon>Parasitiformes</taxon>
        <taxon>Ixodida</taxon>
        <taxon>Ixodoidea</taxon>
        <taxon>Ixodidae</taxon>
        <taxon>Hyalomminae</taxon>
        <taxon>Hyalomma</taxon>
    </lineage>
</organism>
<evidence type="ECO:0000313" key="1">
    <source>
        <dbReference type="EMBL" id="KAH6948501.1"/>
    </source>
</evidence>
<sequence length="136" mass="14761">MQPLPETPRTPESTPVSSPGDITPVHVRTSRRLQGLQPEHGLLPTPSRTMNVDPQSSAAAVAAAHQRPGSVVWPELPRNGISRSVITRTIGREVPAGRRLGTDISDQTHTAPEQRQGKRTTSSEICQVIELSHLRS</sequence>